<organism evidence="1 2">
    <name type="scientific">Novosphingobium ovatum</name>
    <dbReference type="NCBI Taxonomy" id="1908523"/>
    <lineage>
        <taxon>Bacteria</taxon>
        <taxon>Pseudomonadati</taxon>
        <taxon>Pseudomonadota</taxon>
        <taxon>Alphaproteobacteria</taxon>
        <taxon>Sphingomonadales</taxon>
        <taxon>Sphingomonadaceae</taxon>
        <taxon>Novosphingobium</taxon>
    </lineage>
</organism>
<evidence type="ECO:0000313" key="2">
    <source>
        <dbReference type="Proteomes" id="UP000753724"/>
    </source>
</evidence>
<proteinExistence type="predicted"/>
<dbReference type="Proteomes" id="UP000753724">
    <property type="component" value="Unassembled WGS sequence"/>
</dbReference>
<sequence length="55" mass="6283">MGHATVLLRYQSPQDNQWHESRLVIDAAEPAFYTVEQGQSLNVRVDKTDPDKITL</sequence>
<evidence type="ECO:0000313" key="1">
    <source>
        <dbReference type="EMBL" id="NBC35702.1"/>
    </source>
</evidence>
<accession>A0ABW9XB22</accession>
<dbReference type="EMBL" id="JAAAPO010000001">
    <property type="protein sequence ID" value="NBC35702.1"/>
    <property type="molecule type" value="Genomic_DNA"/>
</dbReference>
<reference evidence="2" key="1">
    <citation type="submission" date="2020-01" db="EMBL/GenBank/DDBJ databases">
        <title>Sphingomonas sp. strain CSW-10.</title>
        <authorList>
            <person name="Chen W.-M."/>
        </authorList>
    </citation>
    <scope>NUCLEOTIDE SEQUENCE [LARGE SCALE GENOMIC DNA]</scope>
    <source>
        <strain evidence="2">FSY-8</strain>
    </source>
</reference>
<comment type="caution">
    <text evidence="1">The sequence shown here is derived from an EMBL/GenBank/DDBJ whole genome shotgun (WGS) entry which is preliminary data.</text>
</comment>
<protein>
    <submittedName>
        <fullName evidence="1">Uncharacterized protein</fullName>
    </submittedName>
</protein>
<dbReference type="RefSeq" id="WP_161716947.1">
    <property type="nucleotide sequence ID" value="NZ_JAAAPO010000001.1"/>
</dbReference>
<name>A0ABW9XB22_9SPHN</name>
<keyword evidence="2" id="KW-1185">Reference proteome</keyword>
<gene>
    <name evidence="1" type="ORF">GTZ99_03930</name>
</gene>